<organism evidence="1 2">
    <name type="scientific">Pelobates cultripes</name>
    <name type="common">Western spadefoot toad</name>
    <dbReference type="NCBI Taxonomy" id="61616"/>
    <lineage>
        <taxon>Eukaryota</taxon>
        <taxon>Metazoa</taxon>
        <taxon>Chordata</taxon>
        <taxon>Craniata</taxon>
        <taxon>Vertebrata</taxon>
        <taxon>Euteleostomi</taxon>
        <taxon>Amphibia</taxon>
        <taxon>Batrachia</taxon>
        <taxon>Anura</taxon>
        <taxon>Pelobatoidea</taxon>
        <taxon>Pelobatidae</taxon>
        <taxon>Pelobates</taxon>
    </lineage>
</organism>
<evidence type="ECO:0000313" key="1">
    <source>
        <dbReference type="EMBL" id="CAH2307246.1"/>
    </source>
</evidence>
<sequence length="103" mass="11645">MELKIDASGKRHPAVTLSNGEEFGSESSTISECMRQLRLRTSQRSEVRLPTDIPQTMKTYSHGPADNQLTFESLRSAGSGLKRSIIHKLYLVPFRKGYYDLMP</sequence>
<accession>A0AAD1SSA9</accession>
<keyword evidence="2" id="KW-1185">Reference proteome</keyword>
<evidence type="ECO:0000313" key="2">
    <source>
        <dbReference type="Proteomes" id="UP001295444"/>
    </source>
</evidence>
<proteinExistence type="predicted"/>
<gene>
    <name evidence="1" type="ORF">PECUL_23A001572</name>
</gene>
<name>A0AAD1SSA9_PELCU</name>
<dbReference type="EMBL" id="OW240918">
    <property type="protein sequence ID" value="CAH2307246.1"/>
    <property type="molecule type" value="Genomic_DNA"/>
</dbReference>
<reference evidence="1" key="1">
    <citation type="submission" date="2022-03" db="EMBL/GenBank/DDBJ databases">
        <authorList>
            <person name="Alioto T."/>
            <person name="Alioto T."/>
            <person name="Gomez Garrido J."/>
        </authorList>
    </citation>
    <scope>NUCLEOTIDE SEQUENCE</scope>
</reference>
<dbReference type="AlphaFoldDB" id="A0AAD1SSA9"/>
<dbReference type="Proteomes" id="UP001295444">
    <property type="component" value="Chromosome 07"/>
</dbReference>
<protein>
    <submittedName>
        <fullName evidence="1">Uncharacterized protein</fullName>
    </submittedName>
</protein>